<proteinExistence type="predicted"/>
<evidence type="ECO:0000313" key="3">
    <source>
        <dbReference type="EMBL" id="GGU71852.1"/>
    </source>
</evidence>
<protein>
    <recommendedName>
        <fullName evidence="2">F5/8 type C domain-containing protein</fullName>
    </recommendedName>
</protein>
<dbReference type="PROSITE" id="PS50022">
    <property type="entry name" value="FA58C_3"/>
    <property type="match status" value="1"/>
</dbReference>
<dbReference type="InterPro" id="IPR014895">
    <property type="entry name" value="Alginate_lyase_2"/>
</dbReference>
<dbReference type="SUPFAM" id="SSF49899">
    <property type="entry name" value="Concanavalin A-like lectins/glucanases"/>
    <property type="match status" value="1"/>
</dbReference>
<gene>
    <name evidence="3" type="ORF">GCM10010178_74360</name>
</gene>
<dbReference type="SMART" id="SM00231">
    <property type="entry name" value="FA58C"/>
    <property type="match status" value="1"/>
</dbReference>
<name>A0ABQ2V704_9PSEU</name>
<dbReference type="EMBL" id="BMRE01000050">
    <property type="protein sequence ID" value="GGU71852.1"/>
    <property type="molecule type" value="Genomic_DNA"/>
</dbReference>
<evidence type="ECO:0000259" key="2">
    <source>
        <dbReference type="PROSITE" id="PS50022"/>
    </source>
</evidence>
<evidence type="ECO:0000313" key="4">
    <source>
        <dbReference type="Proteomes" id="UP000649573"/>
    </source>
</evidence>
<organism evidence="3 4">
    <name type="scientific">Lentzea flava</name>
    <dbReference type="NCBI Taxonomy" id="103732"/>
    <lineage>
        <taxon>Bacteria</taxon>
        <taxon>Bacillati</taxon>
        <taxon>Actinomycetota</taxon>
        <taxon>Actinomycetes</taxon>
        <taxon>Pseudonocardiales</taxon>
        <taxon>Pseudonocardiaceae</taxon>
        <taxon>Lentzea</taxon>
    </lineage>
</organism>
<keyword evidence="1" id="KW-0732">Signal</keyword>
<dbReference type="Pfam" id="PF00754">
    <property type="entry name" value="F5_F8_type_C"/>
    <property type="match status" value="1"/>
</dbReference>
<keyword evidence="4" id="KW-1185">Reference proteome</keyword>
<dbReference type="InterPro" id="IPR013320">
    <property type="entry name" value="ConA-like_dom_sf"/>
</dbReference>
<feature type="domain" description="F5/8 type C" evidence="2">
    <location>
        <begin position="14"/>
        <end position="159"/>
    </location>
</feature>
<dbReference type="Gene3D" id="2.60.120.260">
    <property type="entry name" value="Galactose-binding domain-like"/>
    <property type="match status" value="1"/>
</dbReference>
<dbReference type="RefSeq" id="WP_229813291.1">
    <property type="nucleotide sequence ID" value="NZ_BMRE01000050.1"/>
</dbReference>
<reference evidence="4" key="1">
    <citation type="journal article" date="2019" name="Int. J. Syst. Evol. Microbiol.">
        <title>The Global Catalogue of Microorganisms (GCM) 10K type strain sequencing project: providing services to taxonomists for standard genome sequencing and annotation.</title>
        <authorList>
            <consortium name="The Broad Institute Genomics Platform"/>
            <consortium name="The Broad Institute Genome Sequencing Center for Infectious Disease"/>
            <person name="Wu L."/>
            <person name="Ma J."/>
        </authorList>
    </citation>
    <scope>NUCLEOTIDE SEQUENCE [LARGE SCALE GENOMIC DNA]</scope>
    <source>
        <strain evidence="4">JCM 3296</strain>
    </source>
</reference>
<dbReference type="InterPro" id="IPR000421">
    <property type="entry name" value="FA58C"/>
</dbReference>
<evidence type="ECO:0000256" key="1">
    <source>
        <dbReference type="SAM" id="SignalP"/>
    </source>
</evidence>
<feature type="signal peptide" evidence="1">
    <location>
        <begin position="1"/>
        <end position="22"/>
    </location>
</feature>
<accession>A0ABQ2V704</accession>
<dbReference type="Pfam" id="PF08787">
    <property type="entry name" value="Alginate_lyase2"/>
    <property type="match status" value="1"/>
</dbReference>
<dbReference type="SUPFAM" id="SSF49785">
    <property type="entry name" value="Galactose-binding domain-like"/>
    <property type="match status" value="1"/>
</dbReference>
<comment type="caution">
    <text evidence="3">The sequence shown here is derived from an EMBL/GenBank/DDBJ whole genome shotgun (WGS) entry which is preliminary data.</text>
</comment>
<sequence>MAMRKGLAAATAVALLPVAAMAADAAERAAATLPVTAVVASGDDGNVPANTLDGNLGTRWSAKGDGAWISFDLGAAQPVSAVSIAWHQGDQRTATFDLLTSADGSTWAPAAEGLTSRRTLAQEVYDIPDAEARYVRIVGHGNSSGNGWNSITEVDVLGPGGGDPAPCERPAQVLDLRNWKITLPVDDPDKDGTQPREITQPKLDGFAQDPWFVTDSGCKGVRFRAPVNGVTTQNSKNPRSELREMTDDGTKLASWSSTSGKHTMVVEQAVTALPKERPYVVVGQIHDSSDDVTVFRLEGTKLYLTNGDNSRYKLIDDDYRLGTRFQAKFEVSDGKVRAYYNDQLVGTIATSFSGGYFKAGAYTQANCGNSAPCDASNFGQVTIYKLTVTHR</sequence>
<feature type="chain" id="PRO_5045040795" description="F5/8 type C domain-containing protein" evidence="1">
    <location>
        <begin position="23"/>
        <end position="391"/>
    </location>
</feature>
<dbReference type="Proteomes" id="UP000649573">
    <property type="component" value="Unassembled WGS sequence"/>
</dbReference>
<dbReference type="Gene3D" id="2.60.120.200">
    <property type="match status" value="1"/>
</dbReference>
<dbReference type="InterPro" id="IPR008979">
    <property type="entry name" value="Galactose-bd-like_sf"/>
</dbReference>